<dbReference type="EMBL" id="QSFW01000008">
    <property type="protein sequence ID" value="RHA87825.1"/>
    <property type="molecule type" value="Genomic_DNA"/>
</dbReference>
<dbReference type="RefSeq" id="WP_118190286.1">
    <property type="nucleotide sequence ID" value="NZ_JBALJX010000024.1"/>
</dbReference>
<protein>
    <submittedName>
        <fullName evidence="1">Sel1 repeat family protein</fullName>
    </submittedName>
</protein>
<comment type="caution">
    <text evidence="1">The sequence shown here is derived from an EMBL/GenBank/DDBJ whole genome shotgun (WGS) entry which is preliminary data.</text>
</comment>
<dbReference type="Proteomes" id="UP000283672">
    <property type="component" value="Unassembled WGS sequence"/>
</dbReference>
<name>A0AA92V146_9BACT</name>
<dbReference type="InterPro" id="IPR050767">
    <property type="entry name" value="Sel1_AlgK"/>
</dbReference>
<organism evidence="1 4">
    <name type="scientific">Segatella copri</name>
    <dbReference type="NCBI Taxonomy" id="165179"/>
    <lineage>
        <taxon>Bacteria</taxon>
        <taxon>Pseudomonadati</taxon>
        <taxon>Bacteroidota</taxon>
        <taxon>Bacteroidia</taxon>
        <taxon>Bacteroidales</taxon>
        <taxon>Prevotellaceae</taxon>
        <taxon>Segatella</taxon>
    </lineage>
</organism>
<evidence type="ECO:0000313" key="1">
    <source>
        <dbReference type="EMBL" id="RHA87825.1"/>
    </source>
</evidence>
<dbReference type="InterPro" id="IPR006597">
    <property type="entry name" value="Sel1-like"/>
</dbReference>
<evidence type="ECO:0000313" key="3">
    <source>
        <dbReference type="Proteomes" id="UP000283672"/>
    </source>
</evidence>
<evidence type="ECO:0000313" key="4">
    <source>
        <dbReference type="Proteomes" id="UP000284990"/>
    </source>
</evidence>
<gene>
    <name evidence="2" type="ORF">DW026_14040</name>
    <name evidence="1" type="ORF">DW916_05025</name>
</gene>
<sequence length="178" mass="20700">MKTNNKDKYFDIPKNYQNFVLVQKTNAKPEDYGYTEEAVLSVLDLVKNDPNNYDLEDDDLQNDLGCFFNDGVCVERNVEFAKYWFAKSADQGNDLARSNLADIYRKGTDGTEVDLKKAFELYKACGLPYAHYRCGEFYEKGWGVDKNIEEAKRYYSLAYSEGHPLAKKKLKEWNFLED</sequence>
<reference evidence="3 4" key="1">
    <citation type="submission" date="2018-08" db="EMBL/GenBank/DDBJ databases">
        <title>A genome reference for cultivated species of the human gut microbiota.</title>
        <authorList>
            <person name="Zou Y."/>
            <person name="Xue W."/>
            <person name="Luo G."/>
        </authorList>
    </citation>
    <scope>NUCLEOTIDE SEQUENCE [LARGE SCALE GENOMIC DNA]</scope>
    <source>
        <strain evidence="2 3">AF38-11</strain>
        <strain evidence="1 4">AM42-23AC</strain>
    </source>
</reference>
<accession>A0AA92V146</accession>
<dbReference type="AlphaFoldDB" id="A0AA92V146"/>
<dbReference type="Pfam" id="PF08238">
    <property type="entry name" value="Sel1"/>
    <property type="match status" value="3"/>
</dbReference>
<dbReference type="Gene3D" id="1.25.40.10">
    <property type="entry name" value="Tetratricopeptide repeat domain"/>
    <property type="match status" value="1"/>
</dbReference>
<dbReference type="EMBL" id="QROP01000057">
    <property type="protein sequence ID" value="RHL33675.1"/>
    <property type="molecule type" value="Genomic_DNA"/>
</dbReference>
<dbReference type="Proteomes" id="UP000284990">
    <property type="component" value="Unassembled WGS sequence"/>
</dbReference>
<dbReference type="SMART" id="SM00671">
    <property type="entry name" value="SEL1"/>
    <property type="match status" value="3"/>
</dbReference>
<dbReference type="PANTHER" id="PTHR11102:SF160">
    <property type="entry name" value="ERAD-ASSOCIATED E3 UBIQUITIN-PROTEIN LIGASE COMPONENT HRD3"/>
    <property type="match status" value="1"/>
</dbReference>
<evidence type="ECO:0000313" key="2">
    <source>
        <dbReference type="EMBL" id="RHL33675.1"/>
    </source>
</evidence>
<proteinExistence type="predicted"/>
<dbReference type="PANTHER" id="PTHR11102">
    <property type="entry name" value="SEL-1-LIKE PROTEIN"/>
    <property type="match status" value="1"/>
</dbReference>
<dbReference type="InterPro" id="IPR011990">
    <property type="entry name" value="TPR-like_helical_dom_sf"/>
</dbReference>
<dbReference type="SUPFAM" id="SSF81901">
    <property type="entry name" value="HCP-like"/>
    <property type="match status" value="1"/>
</dbReference>